<comment type="caution">
    <text evidence="2">The sequence shown here is derived from an EMBL/GenBank/DDBJ whole genome shotgun (WGS) entry which is preliminary data.</text>
</comment>
<accession>A0A9P9AC26</accession>
<protein>
    <submittedName>
        <fullName evidence="2">Uncharacterized protein</fullName>
    </submittedName>
</protein>
<dbReference type="Proteomes" id="UP000770015">
    <property type="component" value="Unassembled WGS sequence"/>
</dbReference>
<feature type="region of interest" description="Disordered" evidence="1">
    <location>
        <begin position="110"/>
        <end position="139"/>
    </location>
</feature>
<evidence type="ECO:0000313" key="2">
    <source>
        <dbReference type="EMBL" id="KAH6694071.1"/>
    </source>
</evidence>
<gene>
    <name evidence="2" type="ORF">F5X68DRAFT_200186</name>
</gene>
<dbReference type="AlphaFoldDB" id="A0A9P9AC26"/>
<name>A0A9P9AC26_9PEZI</name>
<evidence type="ECO:0000256" key="1">
    <source>
        <dbReference type="SAM" id="MobiDB-lite"/>
    </source>
</evidence>
<evidence type="ECO:0000313" key="3">
    <source>
        <dbReference type="Proteomes" id="UP000770015"/>
    </source>
</evidence>
<reference evidence="2" key="1">
    <citation type="journal article" date="2021" name="Nat. Commun.">
        <title>Genetic determinants of endophytism in the Arabidopsis root mycobiome.</title>
        <authorList>
            <person name="Mesny F."/>
            <person name="Miyauchi S."/>
            <person name="Thiergart T."/>
            <person name="Pickel B."/>
            <person name="Atanasova L."/>
            <person name="Karlsson M."/>
            <person name="Huettel B."/>
            <person name="Barry K.W."/>
            <person name="Haridas S."/>
            <person name="Chen C."/>
            <person name="Bauer D."/>
            <person name="Andreopoulos W."/>
            <person name="Pangilinan J."/>
            <person name="LaButti K."/>
            <person name="Riley R."/>
            <person name="Lipzen A."/>
            <person name="Clum A."/>
            <person name="Drula E."/>
            <person name="Henrissat B."/>
            <person name="Kohler A."/>
            <person name="Grigoriev I.V."/>
            <person name="Martin F.M."/>
            <person name="Hacquard S."/>
        </authorList>
    </citation>
    <scope>NUCLEOTIDE SEQUENCE</scope>
    <source>
        <strain evidence="2">MPI-SDFR-AT-0117</strain>
    </source>
</reference>
<keyword evidence="3" id="KW-1185">Reference proteome</keyword>
<sequence>MRVALGRCQREKRAMAYPRSSFRGVAGSGVGSIVSLLSSVRRRTTASPKVDSGGVRHKGHDARGRFVAALAWRDATIFSSPLLLGVHHEVPWGKEGKRRVMQDGRLDMQSRCVKPSPTGGQMPRPRLPPHRRRRDRSKKEEILIVHGPMSFDSTAACRAPCSCS</sequence>
<dbReference type="EMBL" id="JAGSXJ010000003">
    <property type="protein sequence ID" value="KAH6694071.1"/>
    <property type="molecule type" value="Genomic_DNA"/>
</dbReference>
<feature type="compositionally biased region" description="Basic residues" evidence="1">
    <location>
        <begin position="127"/>
        <end position="136"/>
    </location>
</feature>
<proteinExistence type="predicted"/>
<organism evidence="2 3">
    <name type="scientific">Plectosphaerella plurivora</name>
    <dbReference type="NCBI Taxonomy" id="936078"/>
    <lineage>
        <taxon>Eukaryota</taxon>
        <taxon>Fungi</taxon>
        <taxon>Dikarya</taxon>
        <taxon>Ascomycota</taxon>
        <taxon>Pezizomycotina</taxon>
        <taxon>Sordariomycetes</taxon>
        <taxon>Hypocreomycetidae</taxon>
        <taxon>Glomerellales</taxon>
        <taxon>Plectosphaerellaceae</taxon>
        <taxon>Plectosphaerella</taxon>
    </lineage>
</organism>